<proteinExistence type="predicted"/>
<gene>
    <name evidence="1" type="ORF">ACE1CC_30665</name>
</gene>
<sequence>MLQAKLNNKQFKMDNFTEERQKFSREDRGKGEREKNFLAFPQNLSVISIKNQKSKLAEFLYTQENKIIRLYLKASE</sequence>
<keyword evidence="2" id="KW-1185">Reference proteome</keyword>
<evidence type="ECO:0000313" key="2">
    <source>
        <dbReference type="Proteomes" id="UP001576774"/>
    </source>
</evidence>
<comment type="caution">
    <text evidence="1">The sequence shown here is derived from an EMBL/GenBank/DDBJ whole genome shotgun (WGS) entry which is preliminary data.</text>
</comment>
<dbReference type="Proteomes" id="UP001576774">
    <property type="component" value="Unassembled WGS sequence"/>
</dbReference>
<dbReference type="RefSeq" id="WP_413274220.1">
    <property type="nucleotide sequence ID" value="NZ_JBHFNQ010000219.1"/>
</dbReference>
<reference evidence="1 2" key="1">
    <citation type="submission" date="2024-09" db="EMBL/GenBank/DDBJ databases">
        <title>Floridaenema gen nov. (Aerosakkonemataceae, Aerosakkonematales ord. nov., Cyanobacteria) from benthic tropical and subtropical fresh waters, with the description of four new species.</title>
        <authorList>
            <person name="Moretto J.A."/>
            <person name="Berthold D.E."/>
            <person name="Lefler F.W."/>
            <person name="Huang I.-S."/>
            <person name="Laughinghouse H. IV."/>
        </authorList>
    </citation>
    <scope>NUCLEOTIDE SEQUENCE [LARGE SCALE GENOMIC DNA]</scope>
    <source>
        <strain evidence="1 2">BLCC-F46</strain>
    </source>
</reference>
<dbReference type="EMBL" id="JBHFNQ010000219">
    <property type="protein sequence ID" value="MFB2881236.1"/>
    <property type="molecule type" value="Genomic_DNA"/>
</dbReference>
<organism evidence="1 2">
    <name type="scientific">Floridaenema aerugineum BLCC-F46</name>
    <dbReference type="NCBI Taxonomy" id="3153654"/>
    <lineage>
        <taxon>Bacteria</taxon>
        <taxon>Bacillati</taxon>
        <taxon>Cyanobacteriota</taxon>
        <taxon>Cyanophyceae</taxon>
        <taxon>Oscillatoriophycideae</taxon>
        <taxon>Aerosakkonematales</taxon>
        <taxon>Aerosakkonemataceae</taxon>
        <taxon>Floridanema</taxon>
        <taxon>Floridanema aerugineum</taxon>
    </lineage>
</organism>
<protein>
    <submittedName>
        <fullName evidence="1">Uncharacterized protein</fullName>
    </submittedName>
</protein>
<accession>A0ABV4XEK2</accession>
<name>A0ABV4XEK2_9CYAN</name>
<evidence type="ECO:0000313" key="1">
    <source>
        <dbReference type="EMBL" id="MFB2881236.1"/>
    </source>
</evidence>